<dbReference type="Pfam" id="PF03466">
    <property type="entry name" value="LysR_substrate"/>
    <property type="match status" value="1"/>
</dbReference>
<dbReference type="RefSeq" id="WP_048900188.1">
    <property type="nucleotide sequence ID" value="NZ_AP024852.1"/>
</dbReference>
<dbReference type="SUPFAM" id="SSF46785">
    <property type="entry name" value="Winged helix' DNA-binding domain"/>
    <property type="match status" value="1"/>
</dbReference>
<dbReference type="InterPro" id="IPR036388">
    <property type="entry name" value="WH-like_DNA-bd_sf"/>
</dbReference>
<gene>
    <name evidence="6" type="ORF">C9I94_15980</name>
</gene>
<dbReference type="InterPro" id="IPR036390">
    <property type="entry name" value="WH_DNA-bd_sf"/>
</dbReference>
<proteinExistence type="inferred from homology"/>
<keyword evidence="3" id="KW-0238">DNA-binding</keyword>
<dbReference type="GO" id="GO:0000976">
    <property type="term" value="F:transcription cis-regulatory region binding"/>
    <property type="evidence" value="ECO:0007669"/>
    <property type="project" value="TreeGrafter"/>
</dbReference>
<dbReference type="OrthoDB" id="196624at2"/>
<dbReference type="Pfam" id="PF00126">
    <property type="entry name" value="HTH_1"/>
    <property type="match status" value="1"/>
</dbReference>
<dbReference type="CDD" id="cd05466">
    <property type="entry name" value="PBP2_LTTR_substrate"/>
    <property type="match status" value="1"/>
</dbReference>
<reference evidence="6 7" key="1">
    <citation type="submission" date="2018-01" db="EMBL/GenBank/DDBJ databases">
        <title>Whole genome sequencing of Histamine producing bacteria.</title>
        <authorList>
            <person name="Butler K."/>
        </authorList>
    </citation>
    <scope>NUCLEOTIDE SEQUENCE [LARGE SCALE GENOMIC DNA]</scope>
    <source>
        <strain evidence="6 7">DSM 24669</strain>
    </source>
</reference>
<dbReference type="PANTHER" id="PTHR30126:SF91">
    <property type="entry name" value="LYSR FAMILY TRANSCRIPTIONAL REGULATOR"/>
    <property type="match status" value="1"/>
</dbReference>
<dbReference type="GO" id="GO:0003700">
    <property type="term" value="F:DNA-binding transcription factor activity"/>
    <property type="evidence" value="ECO:0007669"/>
    <property type="project" value="InterPro"/>
</dbReference>
<dbReference type="InterPro" id="IPR000847">
    <property type="entry name" value="LysR_HTH_N"/>
</dbReference>
<comment type="similarity">
    <text evidence="1">Belongs to the LysR transcriptional regulatory family.</text>
</comment>
<name>A0A0J8V703_9GAMM</name>
<keyword evidence="4" id="KW-0804">Transcription</keyword>
<dbReference type="EMBL" id="PYLZ01000009">
    <property type="protein sequence ID" value="PSW23126.1"/>
    <property type="molecule type" value="Genomic_DNA"/>
</dbReference>
<dbReference type="STRING" id="680026.AB733_18930"/>
<evidence type="ECO:0000256" key="1">
    <source>
        <dbReference type="ARBA" id="ARBA00009437"/>
    </source>
</evidence>
<organism evidence="6 7">
    <name type="scientific">Photobacterium swingsii</name>
    <dbReference type="NCBI Taxonomy" id="680026"/>
    <lineage>
        <taxon>Bacteria</taxon>
        <taxon>Pseudomonadati</taxon>
        <taxon>Pseudomonadota</taxon>
        <taxon>Gammaproteobacteria</taxon>
        <taxon>Vibrionales</taxon>
        <taxon>Vibrionaceae</taxon>
        <taxon>Photobacterium</taxon>
    </lineage>
</organism>
<evidence type="ECO:0000256" key="3">
    <source>
        <dbReference type="ARBA" id="ARBA00023125"/>
    </source>
</evidence>
<evidence type="ECO:0000256" key="2">
    <source>
        <dbReference type="ARBA" id="ARBA00023015"/>
    </source>
</evidence>
<sequence length="293" mass="32402">MNLEQLSAFVAAANTGSFSAAGRLVKKTPAAISQLIANLEIDFNLSLFDRSGRYPTLTDEGVTLYDYAKRIVELSDDMERKVASFHKQVEDQVTIGIEGCISHFVIPELLSRFAQHFPDVRLKVVNMDSSLLRRSVTDGSLDLGIGFWDTKDNVDYHSYTLKSVSTVVVVSPKHPFAGKKVGYDDLCYQRQLLLPVNKSFDSAIISVNRWEFDNIVDLIAGVTAGMGWSALPLICVENQIDKGDLIQLNDVDFGLSSEAVYIELMSSKLVPAGPAISWLKKAISELDIETNVY</sequence>
<dbReference type="PROSITE" id="PS50931">
    <property type="entry name" value="HTH_LYSR"/>
    <property type="match status" value="1"/>
</dbReference>
<dbReference type="AlphaFoldDB" id="A0A0J8V703"/>
<dbReference type="PANTHER" id="PTHR30126">
    <property type="entry name" value="HTH-TYPE TRANSCRIPTIONAL REGULATOR"/>
    <property type="match status" value="1"/>
</dbReference>
<keyword evidence="7" id="KW-1185">Reference proteome</keyword>
<comment type="caution">
    <text evidence="6">The sequence shown here is derived from an EMBL/GenBank/DDBJ whole genome shotgun (WGS) entry which is preliminary data.</text>
</comment>
<evidence type="ECO:0000259" key="5">
    <source>
        <dbReference type="PROSITE" id="PS50931"/>
    </source>
</evidence>
<keyword evidence="2" id="KW-0805">Transcription regulation</keyword>
<evidence type="ECO:0000313" key="6">
    <source>
        <dbReference type="EMBL" id="PSW23126.1"/>
    </source>
</evidence>
<dbReference type="Gene3D" id="1.10.10.10">
    <property type="entry name" value="Winged helix-like DNA-binding domain superfamily/Winged helix DNA-binding domain"/>
    <property type="match status" value="1"/>
</dbReference>
<accession>A0A0J8V703</accession>
<dbReference type="Gene3D" id="3.40.190.290">
    <property type="match status" value="1"/>
</dbReference>
<evidence type="ECO:0000313" key="7">
    <source>
        <dbReference type="Proteomes" id="UP000240481"/>
    </source>
</evidence>
<feature type="domain" description="HTH lysR-type" evidence="5">
    <location>
        <begin position="1"/>
        <end position="58"/>
    </location>
</feature>
<evidence type="ECO:0000256" key="4">
    <source>
        <dbReference type="ARBA" id="ARBA00023163"/>
    </source>
</evidence>
<protein>
    <submittedName>
        <fullName evidence="6">LysR family transcriptional regulator</fullName>
    </submittedName>
</protein>
<dbReference type="Proteomes" id="UP000240481">
    <property type="component" value="Unassembled WGS sequence"/>
</dbReference>
<dbReference type="SUPFAM" id="SSF53850">
    <property type="entry name" value="Periplasmic binding protein-like II"/>
    <property type="match status" value="1"/>
</dbReference>
<dbReference type="InterPro" id="IPR005119">
    <property type="entry name" value="LysR_subst-bd"/>
</dbReference>